<feature type="chain" id="PRO_5040981431" evidence="1">
    <location>
        <begin position="24"/>
        <end position="324"/>
    </location>
</feature>
<dbReference type="PANTHER" id="PTHR43123">
    <property type="entry name" value="POLYSACCHARIDE DEACETYLASE-RELATED"/>
    <property type="match status" value="1"/>
</dbReference>
<evidence type="ECO:0000313" key="3">
    <source>
        <dbReference type="EMBL" id="MDR6334386.1"/>
    </source>
</evidence>
<proteinExistence type="predicted"/>
<protein>
    <submittedName>
        <fullName evidence="3">Peptidoglycan/xylan/chitin deacetylase (PgdA/CDA1 family)</fullName>
    </submittedName>
    <submittedName>
        <fullName evidence="2">Polysaccharide deacetylase</fullName>
    </submittedName>
</protein>
<evidence type="ECO:0000313" key="4">
    <source>
        <dbReference type="Proteomes" id="UP001144397"/>
    </source>
</evidence>
<dbReference type="GeneID" id="95763566"/>
<dbReference type="PANTHER" id="PTHR43123:SF4">
    <property type="entry name" value="POLYSACCHARIDE DEACETYLASE"/>
    <property type="match status" value="1"/>
</dbReference>
<dbReference type="EMBL" id="JAVDPY010000004">
    <property type="protein sequence ID" value="MDR6334386.1"/>
    <property type="molecule type" value="Genomic_DNA"/>
</dbReference>
<name>A0A9W6CSL8_XANFL</name>
<evidence type="ECO:0000313" key="5">
    <source>
        <dbReference type="Proteomes" id="UP001245370"/>
    </source>
</evidence>
<comment type="caution">
    <text evidence="2">The sequence shown here is derived from an EMBL/GenBank/DDBJ whole genome shotgun (WGS) entry which is preliminary data.</text>
</comment>
<gene>
    <name evidence="3" type="ORF">GGQ86_002862</name>
    <name evidence="2" type="ORF">XFLAVUS301_27820</name>
</gene>
<dbReference type="GO" id="GO:0005975">
    <property type="term" value="P:carbohydrate metabolic process"/>
    <property type="evidence" value="ECO:0007669"/>
    <property type="project" value="InterPro"/>
</dbReference>
<dbReference type="EMBL" id="BSDO01000003">
    <property type="protein sequence ID" value="GLI23108.1"/>
    <property type="molecule type" value="Genomic_DNA"/>
</dbReference>
<reference evidence="2" key="1">
    <citation type="submission" date="2022-12" db="EMBL/GenBank/DDBJ databases">
        <title>Reference genome sequencing for broad-spectrum identification of bacterial and archaeal isolates by mass spectrometry.</title>
        <authorList>
            <person name="Sekiguchi Y."/>
            <person name="Tourlousse D.M."/>
        </authorList>
    </citation>
    <scope>NUCLEOTIDE SEQUENCE</scope>
    <source>
        <strain evidence="2">301</strain>
    </source>
</reference>
<organism evidence="2 4">
    <name type="scientific">Xanthobacter flavus</name>
    <dbReference type="NCBI Taxonomy" id="281"/>
    <lineage>
        <taxon>Bacteria</taxon>
        <taxon>Pseudomonadati</taxon>
        <taxon>Pseudomonadota</taxon>
        <taxon>Alphaproteobacteria</taxon>
        <taxon>Hyphomicrobiales</taxon>
        <taxon>Xanthobacteraceae</taxon>
        <taxon>Xanthobacter</taxon>
    </lineage>
</organism>
<dbReference type="RefSeq" id="WP_281807989.1">
    <property type="nucleotide sequence ID" value="NZ_BSDO01000003.1"/>
</dbReference>
<dbReference type="Proteomes" id="UP001144397">
    <property type="component" value="Unassembled WGS sequence"/>
</dbReference>
<accession>A0A9W6CSL8</accession>
<dbReference type="Proteomes" id="UP001245370">
    <property type="component" value="Unassembled WGS sequence"/>
</dbReference>
<keyword evidence="5" id="KW-1185">Reference proteome</keyword>
<feature type="signal peptide" evidence="1">
    <location>
        <begin position="1"/>
        <end position="23"/>
    </location>
</feature>
<evidence type="ECO:0000313" key="2">
    <source>
        <dbReference type="EMBL" id="GLI23108.1"/>
    </source>
</evidence>
<keyword evidence="1" id="KW-0732">Signal</keyword>
<dbReference type="AlphaFoldDB" id="A0A9W6CSL8"/>
<dbReference type="Gene3D" id="3.20.20.370">
    <property type="entry name" value="Glycoside hydrolase/deacetylase"/>
    <property type="match status" value="1"/>
</dbReference>
<dbReference type="SUPFAM" id="SSF88713">
    <property type="entry name" value="Glycoside hydrolase/deacetylase"/>
    <property type="match status" value="1"/>
</dbReference>
<sequence>MRAAIFALLLAAVAALTPVRAQAADSAGTDWITGLPRQDIPVATWPDGKKVAVLFVLYVETWGHGQGPNFRPDMTSRTPDLVDEGFRQYAINFGLPRTGRLFRDMGVPLSLALNAQFPKAQPQVWATLRALVPSAPIIAHGLNNSTDLLPLSEGPAAQRAYIRKTLDMIEADTGVRSTGWSSPSVYPDAQTFEATAAEGIRYTLDGMDSDVLWQLDTKPSPLVLVPYPPSVVDMGQYLSRFKEADDLARLWIDYVRELAREAKADPSRPATVVGIGIHPFVVGTPAGAAAMRRVLEALKAEDMVWLTDTDAVMRAAGQSATVGK</sequence>
<reference evidence="3 5" key="2">
    <citation type="submission" date="2023-07" db="EMBL/GenBank/DDBJ databases">
        <title>Genomic Encyclopedia of Type Strains, Phase IV (KMG-IV): sequencing the most valuable type-strain genomes for metagenomic binning, comparative biology and taxonomic classification.</title>
        <authorList>
            <person name="Goeker M."/>
        </authorList>
    </citation>
    <scope>NUCLEOTIDE SEQUENCE [LARGE SCALE GENOMIC DNA]</scope>
    <source>
        <strain evidence="3 5">DSM 338</strain>
    </source>
</reference>
<evidence type="ECO:0000256" key="1">
    <source>
        <dbReference type="SAM" id="SignalP"/>
    </source>
</evidence>
<dbReference type="InterPro" id="IPR011330">
    <property type="entry name" value="Glyco_hydro/deAcase_b/a-brl"/>
</dbReference>